<evidence type="ECO:0000256" key="1">
    <source>
        <dbReference type="ARBA" id="ARBA00001947"/>
    </source>
</evidence>
<dbReference type="InterPro" id="IPR028995">
    <property type="entry name" value="Glyco_hydro_57/38_cen_sf"/>
</dbReference>
<proteinExistence type="inferred from homology"/>
<evidence type="ECO:0000313" key="8">
    <source>
        <dbReference type="EMBL" id="CAG9557996.1"/>
    </source>
</evidence>
<evidence type="ECO:0000256" key="6">
    <source>
        <dbReference type="ARBA" id="ARBA00023295"/>
    </source>
</evidence>
<dbReference type="InterPro" id="IPR000602">
    <property type="entry name" value="Glyco_hydro_38_N"/>
</dbReference>
<evidence type="ECO:0000256" key="2">
    <source>
        <dbReference type="ARBA" id="ARBA00009792"/>
    </source>
</evidence>
<keyword evidence="3" id="KW-0479">Metal-binding</keyword>
<dbReference type="GO" id="GO:0030246">
    <property type="term" value="F:carbohydrate binding"/>
    <property type="evidence" value="ECO:0007669"/>
    <property type="project" value="InterPro"/>
</dbReference>
<keyword evidence="6" id="KW-0326">Glycosidase</keyword>
<dbReference type="InterPro" id="IPR015341">
    <property type="entry name" value="Glyco_hydro_38_cen"/>
</dbReference>
<dbReference type="SUPFAM" id="SSF74650">
    <property type="entry name" value="Galactose mutarotase-like"/>
    <property type="match status" value="1"/>
</dbReference>
<organism evidence="8 9">
    <name type="scientific">Danaus chrysippus</name>
    <name type="common">African queen</name>
    <dbReference type="NCBI Taxonomy" id="151541"/>
    <lineage>
        <taxon>Eukaryota</taxon>
        <taxon>Metazoa</taxon>
        <taxon>Ecdysozoa</taxon>
        <taxon>Arthropoda</taxon>
        <taxon>Hexapoda</taxon>
        <taxon>Insecta</taxon>
        <taxon>Pterygota</taxon>
        <taxon>Neoptera</taxon>
        <taxon>Endopterygota</taxon>
        <taxon>Lepidoptera</taxon>
        <taxon>Glossata</taxon>
        <taxon>Ditrysia</taxon>
        <taxon>Papilionoidea</taxon>
        <taxon>Nymphalidae</taxon>
        <taxon>Danainae</taxon>
        <taxon>Danaini</taxon>
        <taxon>Danaina</taxon>
        <taxon>Danaus</taxon>
        <taxon>Anosia</taxon>
    </lineage>
</organism>
<dbReference type="Gene3D" id="1.20.1270.50">
    <property type="entry name" value="Glycoside hydrolase family 38, central domain"/>
    <property type="match status" value="1"/>
</dbReference>
<keyword evidence="9" id="KW-1185">Reference proteome</keyword>
<dbReference type="PANTHER" id="PTHR11607">
    <property type="entry name" value="ALPHA-MANNOSIDASE"/>
    <property type="match status" value="1"/>
</dbReference>
<feature type="domain" description="Glycoside hydrolase family 38 central" evidence="7">
    <location>
        <begin position="666"/>
        <end position="749"/>
    </location>
</feature>
<dbReference type="SMART" id="SM00872">
    <property type="entry name" value="Alpha-mann_mid"/>
    <property type="match status" value="1"/>
</dbReference>
<evidence type="ECO:0000256" key="5">
    <source>
        <dbReference type="ARBA" id="ARBA00022833"/>
    </source>
</evidence>
<accession>A0A8J2MH82</accession>
<protein>
    <submittedName>
        <fullName evidence="8">(African queen) hypothetical protein</fullName>
    </submittedName>
</protein>
<dbReference type="InterPro" id="IPR013780">
    <property type="entry name" value="Glyco_hydro_b"/>
</dbReference>
<dbReference type="GO" id="GO:0000139">
    <property type="term" value="C:Golgi membrane"/>
    <property type="evidence" value="ECO:0007669"/>
    <property type="project" value="TreeGrafter"/>
</dbReference>
<dbReference type="Pfam" id="PF01074">
    <property type="entry name" value="Glyco_hydro_38N"/>
    <property type="match status" value="1"/>
</dbReference>
<dbReference type="OrthoDB" id="10261055at2759"/>
<dbReference type="Gene3D" id="2.60.40.1180">
    <property type="entry name" value="Golgi alpha-mannosidase II"/>
    <property type="match status" value="1"/>
</dbReference>
<dbReference type="InterPro" id="IPR011330">
    <property type="entry name" value="Glyco_hydro/deAcase_b/a-brl"/>
</dbReference>
<gene>
    <name evidence="8" type="ORF">DCHRY22_LOCUS241</name>
</gene>
<dbReference type="InterPro" id="IPR011682">
    <property type="entry name" value="Glyco_hydro_38_C"/>
</dbReference>
<evidence type="ECO:0000259" key="7">
    <source>
        <dbReference type="SMART" id="SM00872"/>
    </source>
</evidence>
<comment type="caution">
    <text evidence="8">The sequence shown here is derived from an EMBL/GenBank/DDBJ whole genome shotgun (WGS) entry which is preliminary data.</text>
</comment>
<dbReference type="GO" id="GO:0006013">
    <property type="term" value="P:mannose metabolic process"/>
    <property type="evidence" value="ECO:0007669"/>
    <property type="project" value="InterPro"/>
</dbReference>
<dbReference type="InterPro" id="IPR027291">
    <property type="entry name" value="Glyco_hydro_38_N_sf"/>
</dbReference>
<name>A0A8J2MH82_9NEOP</name>
<comment type="similarity">
    <text evidence="2">Belongs to the glycosyl hydrolase 38 family.</text>
</comment>
<dbReference type="GO" id="GO:0006491">
    <property type="term" value="P:N-glycan processing"/>
    <property type="evidence" value="ECO:0007669"/>
    <property type="project" value="TreeGrafter"/>
</dbReference>
<keyword evidence="5" id="KW-0862">Zinc</keyword>
<dbReference type="PANTHER" id="PTHR11607:SF70">
    <property type="entry name" value="ALPHA-MANNOSIDASE"/>
    <property type="match status" value="1"/>
</dbReference>
<dbReference type="Proteomes" id="UP000789524">
    <property type="component" value="Unassembled WGS sequence"/>
</dbReference>
<comment type="cofactor">
    <cofactor evidence="1">
        <name>Zn(2+)</name>
        <dbReference type="ChEBI" id="CHEBI:29105"/>
    </cofactor>
</comment>
<dbReference type="InterPro" id="IPR037094">
    <property type="entry name" value="Glyco_hydro_38_cen_sf"/>
</dbReference>
<dbReference type="EMBL" id="CAKASE010000043">
    <property type="protein sequence ID" value="CAG9557996.1"/>
    <property type="molecule type" value="Genomic_DNA"/>
</dbReference>
<dbReference type="GO" id="GO:0046872">
    <property type="term" value="F:metal ion binding"/>
    <property type="evidence" value="ECO:0007669"/>
    <property type="project" value="UniProtKB-KW"/>
</dbReference>
<dbReference type="GO" id="GO:0004559">
    <property type="term" value="F:alpha-mannosidase activity"/>
    <property type="evidence" value="ECO:0007669"/>
    <property type="project" value="InterPro"/>
</dbReference>
<dbReference type="InterPro" id="IPR011013">
    <property type="entry name" value="Gal_mutarotase_sf_dom"/>
</dbReference>
<evidence type="ECO:0000256" key="3">
    <source>
        <dbReference type="ARBA" id="ARBA00022723"/>
    </source>
</evidence>
<dbReference type="Pfam" id="PF07748">
    <property type="entry name" value="Glyco_hydro_38C"/>
    <property type="match status" value="1"/>
</dbReference>
<dbReference type="SUPFAM" id="SSF88688">
    <property type="entry name" value="Families 57/38 glycoside transferase middle domain"/>
    <property type="match status" value="1"/>
</dbReference>
<dbReference type="InterPro" id="IPR050843">
    <property type="entry name" value="Glycosyl_Hydrlase_38"/>
</dbReference>
<dbReference type="Gene3D" id="2.70.98.30">
    <property type="entry name" value="Golgi alpha-mannosidase II, domain 4"/>
    <property type="match status" value="1"/>
</dbReference>
<evidence type="ECO:0000256" key="4">
    <source>
        <dbReference type="ARBA" id="ARBA00022801"/>
    </source>
</evidence>
<keyword evidence="4" id="KW-0378">Hydrolase</keyword>
<reference evidence="8" key="1">
    <citation type="submission" date="2021-09" db="EMBL/GenBank/DDBJ databases">
        <authorList>
            <person name="Martin H S."/>
        </authorList>
    </citation>
    <scope>NUCLEOTIDE SEQUENCE</scope>
</reference>
<evidence type="ECO:0000313" key="9">
    <source>
        <dbReference type="Proteomes" id="UP000789524"/>
    </source>
</evidence>
<dbReference type="Gene3D" id="3.20.110.10">
    <property type="entry name" value="Glycoside hydrolase 38, N terminal domain"/>
    <property type="match status" value="1"/>
</dbReference>
<dbReference type="Pfam" id="PF09261">
    <property type="entry name" value="Alpha-mann_mid"/>
    <property type="match status" value="1"/>
</dbReference>
<dbReference type="SUPFAM" id="SSF88713">
    <property type="entry name" value="Glycoside hydrolase/deacetylase"/>
    <property type="match status" value="1"/>
</dbReference>
<sequence>MIVRVKRPRRELIITLIIALNVLDSECYEKTLRKIVREQSKMVQRPYHDHQHISFTNNSQSMQQHFVYPGFAQMKSIIHKMQRPKMSTILASLDTGRSKSMYSGMNIAKKSGIHPFELRLTRNTFNNTTNPPRNKDDHLIFPDLNSLEHFNYNKSNPVDTYENHIGSVPTSNFFPLVQDNPSQTTAPEVSVSVFPLVTSLNTDVTEDTSLLIKSIYNSSTNKTANDFEVPKQKYTIVDFDPQEEKADFLIEERPIETLVLSHNYNISTAPFICTHNYEAKADIDAQEKFTEFNIEPTWMKTKNFWNHIYESRYESLMRNPNWPPLKVILVPRSDVHSIWKKPFEKLHKNSVRFIISNMIKKLQFYPNLTFSWNEVSHLSQWWKSARQKSRNALRKLVKEGRLEITTGAWVETDEATSHLFGIVHQLMEGHQWLQYNLNYSPDVAWLTNSVTHSPTLPYLLSASGITSLVLTNLHFAWQQYLTEYQETNFMWIQNWDTDKTTQTTLNEALKRIGNDRFQKHSVLTHYLPFNSAGFRASCPQGDICSEEFNFVNSDNHLDINSFNVKERSEKILEQYSKTGTTSSHNVVLAPIGSSFSYELQSEFDLQYNNYQKISEFVNTNQDIYKATIEFGTPKNYFESLFTSPTSYPTLKGDFLNFADISDGSPAYWTGFFTTRPQFKILLRRLQATLRSSEILFAFAMSYNVLKKNEVSTLFSRLVNARETVARLQDRNVVGGTLKAVALRYAHREIVKTAQDCWYIQEVAASLLNSKPDQNTTYLEKYVYREGEFISSFKSVMSGDQIYIFNSLSHERTEIVELVSRYSGIRILDHNKKDVSLQIKPTFKYGFQGVVKISKHFFQIIFVAVIPPFSFQLFKIKDTFDTTHSLSTIYCTACVSEEDDLTPLSPFTLHPVETGDVQLENYKYRLIFDEHTGFLKTVTDKSTNIEKPISIEFGAFRSSHINSGMFLFNTNVSKPLEDILSPYKQSNGSKVVMIISGLITTEFIIFYGKFIHHTVTIYNLVHSPLSSAIRVETKIDYDLSPKHRELEVFMSIQTDINNGNPPEIIIDNNGFQYTPRTINMSRRVESNIYPMTSMAFIQDNKNRLTVITDHAQGVTAFQEGQLIIMMDRRILFDDGRGSHEGLADNTAAWQTHYILLETFTTPYSSYQKEELKMSLMLPSFSAIYLANILNFLIDIYFIDNNKTHSCQFAFLPLVKTSFPCDVTVLNYRAILNRGTPENYIPNIALLTLHKQSFSCLIEHNSFIDCSGDNSFILQKILRNAKVIYQTNLVGTTEGVPASALNKANFPPMEISTFRIHF</sequence>